<dbReference type="InterPro" id="IPR036051">
    <property type="entry name" value="KRAB_dom_sf"/>
</dbReference>
<dbReference type="FunFam" id="3.30.160.60:FF:001480">
    <property type="entry name" value="Si:cabz01071911.3"/>
    <property type="match status" value="1"/>
</dbReference>
<keyword evidence="6" id="KW-0862">Zinc</keyword>
<feature type="region of interest" description="Disordered" evidence="12">
    <location>
        <begin position="1"/>
        <end position="22"/>
    </location>
</feature>
<dbReference type="Pfam" id="PF01352">
    <property type="entry name" value="KRAB"/>
    <property type="match status" value="1"/>
</dbReference>
<keyword evidence="8" id="KW-0238">DNA-binding</keyword>
<name>A0AA97L8T9_EUBMA</name>
<dbReference type="Gene3D" id="3.30.160.60">
    <property type="entry name" value="Classic Zinc Finger"/>
    <property type="match status" value="5"/>
</dbReference>
<dbReference type="PROSITE" id="PS50157">
    <property type="entry name" value="ZINC_FINGER_C2H2_2"/>
    <property type="match status" value="5"/>
</dbReference>
<feature type="domain" description="KRAB" evidence="14">
    <location>
        <begin position="136"/>
        <end position="207"/>
    </location>
</feature>
<dbReference type="CDD" id="cd07765">
    <property type="entry name" value="KRAB_A-box"/>
    <property type="match status" value="1"/>
</dbReference>
<keyword evidence="7" id="KW-0805">Transcription regulation</keyword>
<evidence type="ECO:0000256" key="1">
    <source>
        <dbReference type="ARBA" id="ARBA00004123"/>
    </source>
</evidence>
<feature type="domain" description="C2H2-type" evidence="13">
    <location>
        <begin position="395"/>
        <end position="422"/>
    </location>
</feature>
<sequence>MAEWVPPAQSSRGPSGELPEAGFPKEAQLQTATISLWTVVGAVQAMERAVEAHALRLLSLEQRSGMAEKRFAACEKALAEMGSQLESRGTVLGTLLQEYGQLQRRLENVENLLKNWNFWVLRVPASSSGEAFKDSAALDEASSHFSHDKWENLQEWQKDLYKNVIKGNCESLISLDFAVSKLESLTCIEEGDPPCGLTQADLGEEPQEPPANTGREPSSVGTEVISWIKQEDGVCRRDLGKVPSGGLLQSTCNYYTVSKLESLPRDRDGVPPCLPFQPDLEPEADTISVVQKTDLPGSRTDLISWIKEEELGGDGQSTSNDRHLLQAEEHQPEDPANPPLLLFFPGGSVAPICNGAIGESHPLPPLHSACIGPRAVESHPSSPDAAAEAAMDRPHTCPECGKTFSLLLSLQIHQMNHQKKKLYECVYCGRTVGCPSELARHEMIHTKERPYRCAVCGKGFVRKQHLTPHLRLHTGERPYHCAECGKNFICKHHLLEHQRTHTGEKPYACTECGKTFRRKKSLKDHMRIHGAEQGQTDSARDLPEEPQNDTDAGTESAR</sequence>
<dbReference type="FunFam" id="3.30.160.60:FF:000012">
    <property type="entry name" value="RB-associated KRAB zinc finger protein-like"/>
    <property type="match status" value="1"/>
</dbReference>
<dbReference type="PROSITE" id="PS50805">
    <property type="entry name" value="KRAB"/>
    <property type="match status" value="1"/>
</dbReference>
<dbReference type="SMART" id="SM00355">
    <property type="entry name" value="ZnF_C2H2"/>
    <property type="match status" value="5"/>
</dbReference>
<dbReference type="InterPro" id="IPR050331">
    <property type="entry name" value="Zinc_finger"/>
</dbReference>
<evidence type="ECO:0000256" key="8">
    <source>
        <dbReference type="ARBA" id="ARBA00023125"/>
    </source>
</evidence>
<keyword evidence="5 11" id="KW-0863">Zinc-finger</keyword>
<organism evidence="15 16">
    <name type="scientific">Eublepharis macularius</name>
    <name type="common">Leopard gecko</name>
    <name type="synonym">Cyrtodactylus macularius</name>
    <dbReference type="NCBI Taxonomy" id="481883"/>
    <lineage>
        <taxon>Eukaryota</taxon>
        <taxon>Metazoa</taxon>
        <taxon>Chordata</taxon>
        <taxon>Craniata</taxon>
        <taxon>Vertebrata</taxon>
        <taxon>Euteleostomi</taxon>
        <taxon>Lepidosauria</taxon>
        <taxon>Squamata</taxon>
        <taxon>Bifurcata</taxon>
        <taxon>Gekkota</taxon>
        <taxon>Eublepharidae</taxon>
        <taxon>Eublepharinae</taxon>
        <taxon>Eublepharis</taxon>
    </lineage>
</organism>
<feature type="domain" description="C2H2-type" evidence="13">
    <location>
        <begin position="507"/>
        <end position="534"/>
    </location>
</feature>
<dbReference type="RefSeq" id="XP_054847265.1">
    <property type="nucleotide sequence ID" value="XM_054991290.1"/>
</dbReference>
<dbReference type="PROSITE" id="PS00028">
    <property type="entry name" value="ZINC_FINGER_C2H2_1"/>
    <property type="match status" value="5"/>
</dbReference>
<keyword evidence="15" id="KW-1185">Reference proteome</keyword>
<dbReference type="Proteomes" id="UP001190640">
    <property type="component" value="Chromosome 11"/>
</dbReference>
<evidence type="ECO:0000256" key="10">
    <source>
        <dbReference type="ARBA" id="ARBA00023242"/>
    </source>
</evidence>
<evidence type="ECO:0000259" key="14">
    <source>
        <dbReference type="PROSITE" id="PS50805"/>
    </source>
</evidence>
<evidence type="ECO:0000313" key="15">
    <source>
        <dbReference type="Proteomes" id="UP001190640"/>
    </source>
</evidence>
<dbReference type="SUPFAM" id="SSF109640">
    <property type="entry name" value="KRAB domain (Kruppel-associated box)"/>
    <property type="match status" value="1"/>
</dbReference>
<evidence type="ECO:0000313" key="16">
    <source>
        <dbReference type="RefSeq" id="XP_054847265.1"/>
    </source>
</evidence>
<dbReference type="Gene3D" id="6.10.140.140">
    <property type="match status" value="1"/>
</dbReference>
<dbReference type="GO" id="GO:0005634">
    <property type="term" value="C:nucleus"/>
    <property type="evidence" value="ECO:0007669"/>
    <property type="project" value="UniProtKB-SubCell"/>
</dbReference>
<evidence type="ECO:0000256" key="2">
    <source>
        <dbReference type="ARBA" id="ARBA00006991"/>
    </source>
</evidence>
<dbReference type="GO" id="GO:0003677">
    <property type="term" value="F:DNA binding"/>
    <property type="evidence" value="ECO:0007669"/>
    <property type="project" value="UniProtKB-KW"/>
</dbReference>
<dbReference type="InterPro" id="IPR036236">
    <property type="entry name" value="Znf_C2H2_sf"/>
</dbReference>
<feature type="compositionally biased region" description="Polar residues" evidence="12">
    <location>
        <begin position="549"/>
        <end position="558"/>
    </location>
</feature>
<keyword evidence="3" id="KW-0479">Metal-binding</keyword>
<dbReference type="PANTHER" id="PTHR16515:SF49">
    <property type="entry name" value="GASTRULA ZINC FINGER PROTEIN XLCGF49.1-LIKE-RELATED"/>
    <property type="match status" value="1"/>
</dbReference>
<feature type="domain" description="C2H2-type" evidence="13">
    <location>
        <begin position="479"/>
        <end position="506"/>
    </location>
</feature>
<keyword evidence="10" id="KW-0539">Nucleus</keyword>
<dbReference type="Pfam" id="PF00096">
    <property type="entry name" value="zf-C2H2"/>
    <property type="match status" value="3"/>
</dbReference>
<dbReference type="GO" id="GO:0008270">
    <property type="term" value="F:zinc ion binding"/>
    <property type="evidence" value="ECO:0007669"/>
    <property type="project" value="UniProtKB-KW"/>
</dbReference>
<evidence type="ECO:0000256" key="12">
    <source>
        <dbReference type="SAM" id="MobiDB-lite"/>
    </source>
</evidence>
<feature type="region of interest" description="Disordered" evidence="12">
    <location>
        <begin position="197"/>
        <end position="221"/>
    </location>
</feature>
<protein>
    <submittedName>
        <fullName evidence="16">Zinc finger protein 398-like</fullName>
    </submittedName>
</protein>
<dbReference type="GO" id="GO:0006355">
    <property type="term" value="P:regulation of DNA-templated transcription"/>
    <property type="evidence" value="ECO:0007669"/>
    <property type="project" value="InterPro"/>
</dbReference>
<evidence type="ECO:0000256" key="4">
    <source>
        <dbReference type="ARBA" id="ARBA00022737"/>
    </source>
</evidence>
<comment type="subcellular location">
    <subcellularLocation>
        <location evidence="1">Nucleus</location>
    </subcellularLocation>
</comment>
<reference evidence="16" key="1">
    <citation type="submission" date="2025-08" db="UniProtKB">
        <authorList>
            <consortium name="RefSeq"/>
        </authorList>
    </citation>
    <scope>IDENTIFICATION</scope>
    <source>
        <tissue evidence="16">Blood</tissue>
    </source>
</reference>
<feature type="region of interest" description="Disordered" evidence="12">
    <location>
        <begin position="527"/>
        <end position="558"/>
    </location>
</feature>
<evidence type="ECO:0000256" key="6">
    <source>
        <dbReference type="ARBA" id="ARBA00022833"/>
    </source>
</evidence>
<dbReference type="PANTHER" id="PTHR16515">
    <property type="entry name" value="PR DOMAIN ZINC FINGER PROTEIN"/>
    <property type="match status" value="1"/>
</dbReference>
<comment type="similarity">
    <text evidence="2">Belongs to the krueppel C2H2-type zinc-finger protein family.</text>
</comment>
<dbReference type="SUPFAM" id="SSF57667">
    <property type="entry name" value="beta-beta-alpha zinc fingers"/>
    <property type="match status" value="3"/>
</dbReference>
<evidence type="ECO:0000256" key="3">
    <source>
        <dbReference type="ARBA" id="ARBA00022723"/>
    </source>
</evidence>
<dbReference type="SMART" id="SM00349">
    <property type="entry name" value="KRAB"/>
    <property type="match status" value="1"/>
</dbReference>
<evidence type="ECO:0000256" key="7">
    <source>
        <dbReference type="ARBA" id="ARBA00023015"/>
    </source>
</evidence>
<evidence type="ECO:0000256" key="5">
    <source>
        <dbReference type="ARBA" id="ARBA00022771"/>
    </source>
</evidence>
<dbReference type="GeneID" id="129337524"/>
<dbReference type="InterPro" id="IPR013087">
    <property type="entry name" value="Znf_C2H2_type"/>
</dbReference>
<feature type="domain" description="C2H2-type" evidence="13">
    <location>
        <begin position="423"/>
        <end position="450"/>
    </location>
</feature>
<dbReference type="FunFam" id="3.30.160.60:FF:000358">
    <property type="entry name" value="zinc finger protein 24"/>
    <property type="match status" value="1"/>
</dbReference>
<feature type="domain" description="C2H2-type" evidence="13">
    <location>
        <begin position="451"/>
        <end position="478"/>
    </location>
</feature>
<dbReference type="AlphaFoldDB" id="A0AA97L8T9"/>
<keyword evidence="4" id="KW-0677">Repeat</keyword>
<dbReference type="FunFam" id="3.30.160.60:FF:002343">
    <property type="entry name" value="Zinc finger protein 33A"/>
    <property type="match status" value="1"/>
</dbReference>
<dbReference type="KEGG" id="emc:129337524"/>
<evidence type="ECO:0000259" key="13">
    <source>
        <dbReference type="PROSITE" id="PS50157"/>
    </source>
</evidence>
<evidence type="ECO:0000256" key="11">
    <source>
        <dbReference type="PROSITE-ProRule" id="PRU00042"/>
    </source>
</evidence>
<keyword evidence="9" id="KW-0804">Transcription</keyword>
<gene>
    <name evidence="16" type="primary">LOC129337524</name>
</gene>
<dbReference type="InterPro" id="IPR001909">
    <property type="entry name" value="KRAB"/>
</dbReference>
<evidence type="ECO:0000256" key="9">
    <source>
        <dbReference type="ARBA" id="ARBA00023163"/>
    </source>
</evidence>
<proteinExistence type="inferred from homology"/>
<accession>A0AA97L8T9</accession>